<keyword evidence="1" id="KW-0812">Transmembrane</keyword>
<evidence type="ECO:0000313" key="2">
    <source>
        <dbReference type="EMBL" id="QQP86401.1"/>
    </source>
</evidence>
<dbReference type="AlphaFoldDB" id="A0A974NGV3"/>
<evidence type="ECO:0000256" key="1">
    <source>
        <dbReference type="SAM" id="Phobius"/>
    </source>
</evidence>
<organism evidence="2 3">
    <name type="scientific">Entomomonas asaccharolytica</name>
    <dbReference type="NCBI Taxonomy" id="2785331"/>
    <lineage>
        <taxon>Bacteria</taxon>
        <taxon>Pseudomonadati</taxon>
        <taxon>Pseudomonadota</taxon>
        <taxon>Gammaproteobacteria</taxon>
        <taxon>Pseudomonadales</taxon>
        <taxon>Pseudomonadaceae</taxon>
        <taxon>Entomomonas</taxon>
    </lineage>
</organism>
<dbReference type="RefSeq" id="WP_201094398.1">
    <property type="nucleotide sequence ID" value="NZ_CP067393.1"/>
</dbReference>
<protein>
    <submittedName>
        <fullName evidence="2">Uncharacterized protein</fullName>
    </submittedName>
</protein>
<sequence>MSDQYPQIHTIKKRIYFWPPILVGTASALIIFTVLLYFSWLNVITCLIIPIMSGFITLAIANPLVRADKICQIFLPWASLVFLIPFAYWKLKILILLVFPIASLGGWLAGQLFTKIRQYYDQ</sequence>
<feature type="transmembrane region" description="Helical" evidence="1">
    <location>
        <begin position="40"/>
        <end position="61"/>
    </location>
</feature>
<accession>A0A974NGV3</accession>
<dbReference type="EMBL" id="CP067393">
    <property type="protein sequence ID" value="QQP86401.1"/>
    <property type="molecule type" value="Genomic_DNA"/>
</dbReference>
<dbReference type="Proteomes" id="UP000595278">
    <property type="component" value="Chromosome"/>
</dbReference>
<feature type="transmembrane region" description="Helical" evidence="1">
    <location>
        <begin position="95"/>
        <end position="114"/>
    </location>
</feature>
<feature type="transmembrane region" description="Helical" evidence="1">
    <location>
        <begin position="15"/>
        <end position="34"/>
    </location>
</feature>
<evidence type="ECO:0000313" key="3">
    <source>
        <dbReference type="Proteomes" id="UP000595278"/>
    </source>
</evidence>
<dbReference type="KEGG" id="eaz:JHT90_03930"/>
<keyword evidence="1" id="KW-1133">Transmembrane helix</keyword>
<keyword evidence="3" id="KW-1185">Reference proteome</keyword>
<name>A0A974NGV3_9GAMM</name>
<reference evidence="2 3" key="1">
    <citation type="submission" date="2021-01" db="EMBL/GenBank/DDBJ databases">
        <title>Entomomonas sp. F2A isolated from a house cricket (Acheta domesticus).</title>
        <authorList>
            <person name="Spergser J."/>
            <person name="Busse H.-J."/>
        </authorList>
    </citation>
    <scope>NUCLEOTIDE SEQUENCE [LARGE SCALE GENOMIC DNA]</scope>
    <source>
        <strain evidence="2 3">F2A</strain>
    </source>
</reference>
<feature type="transmembrane region" description="Helical" evidence="1">
    <location>
        <begin position="73"/>
        <end position="89"/>
    </location>
</feature>
<keyword evidence="1" id="KW-0472">Membrane</keyword>
<proteinExistence type="predicted"/>
<gene>
    <name evidence="2" type="ORF">JHT90_03930</name>
</gene>